<dbReference type="AlphaFoldDB" id="A0A2P5DLL7"/>
<evidence type="ECO:0008006" key="3">
    <source>
        <dbReference type="Google" id="ProtNLM"/>
    </source>
</evidence>
<accession>A0A2P5DLL7</accession>
<proteinExistence type="predicted"/>
<comment type="caution">
    <text evidence="1">The sequence shown here is derived from an EMBL/GenBank/DDBJ whole genome shotgun (WGS) entry which is preliminary data.</text>
</comment>
<organism evidence="1 2">
    <name type="scientific">Trema orientale</name>
    <name type="common">Charcoal tree</name>
    <name type="synonym">Celtis orientalis</name>
    <dbReference type="NCBI Taxonomy" id="63057"/>
    <lineage>
        <taxon>Eukaryota</taxon>
        <taxon>Viridiplantae</taxon>
        <taxon>Streptophyta</taxon>
        <taxon>Embryophyta</taxon>
        <taxon>Tracheophyta</taxon>
        <taxon>Spermatophyta</taxon>
        <taxon>Magnoliopsida</taxon>
        <taxon>eudicotyledons</taxon>
        <taxon>Gunneridae</taxon>
        <taxon>Pentapetalae</taxon>
        <taxon>rosids</taxon>
        <taxon>fabids</taxon>
        <taxon>Rosales</taxon>
        <taxon>Cannabaceae</taxon>
        <taxon>Trema</taxon>
    </lineage>
</organism>
<dbReference type="Proteomes" id="UP000237000">
    <property type="component" value="Unassembled WGS sequence"/>
</dbReference>
<evidence type="ECO:0000313" key="1">
    <source>
        <dbReference type="EMBL" id="PON74189.1"/>
    </source>
</evidence>
<reference evidence="2" key="1">
    <citation type="submission" date="2016-06" db="EMBL/GenBank/DDBJ databases">
        <title>Parallel loss of symbiosis genes in relatives of nitrogen-fixing non-legume Parasponia.</title>
        <authorList>
            <person name="Van Velzen R."/>
            <person name="Holmer R."/>
            <person name="Bu F."/>
            <person name="Rutten L."/>
            <person name="Van Zeijl A."/>
            <person name="Liu W."/>
            <person name="Santuari L."/>
            <person name="Cao Q."/>
            <person name="Sharma T."/>
            <person name="Shen D."/>
            <person name="Roswanjaya Y."/>
            <person name="Wardhani T."/>
            <person name="Kalhor M.S."/>
            <person name="Jansen J."/>
            <person name="Van den Hoogen J."/>
            <person name="Gungor B."/>
            <person name="Hartog M."/>
            <person name="Hontelez J."/>
            <person name="Verver J."/>
            <person name="Yang W.-C."/>
            <person name="Schijlen E."/>
            <person name="Repin R."/>
            <person name="Schilthuizen M."/>
            <person name="Schranz E."/>
            <person name="Heidstra R."/>
            <person name="Miyata K."/>
            <person name="Fedorova E."/>
            <person name="Kohlen W."/>
            <person name="Bisseling T."/>
            <person name="Smit S."/>
            <person name="Geurts R."/>
        </authorList>
    </citation>
    <scope>NUCLEOTIDE SEQUENCE [LARGE SCALE GENOMIC DNA]</scope>
    <source>
        <strain evidence="2">cv. RG33-2</strain>
    </source>
</reference>
<gene>
    <name evidence="1" type="ORF">TorRG33x02_247680</name>
</gene>
<dbReference type="EMBL" id="JXTC01000262">
    <property type="protein sequence ID" value="PON74189.1"/>
    <property type="molecule type" value="Genomic_DNA"/>
</dbReference>
<keyword evidence="2" id="KW-1185">Reference proteome</keyword>
<name>A0A2P5DLL7_TREOI</name>
<sequence length="155" mass="17123">MVIQANLPRLTFCLNRTNYVDWHSHVLLATQAHDLDGFLFGTHTRPKAFISDDELILHVFGGIGSDYNFMNLPIPIFKSLMHRLSTQLLGKISILTSLAISPTLAMEIVKAITLNVALVEVPIVVVEAITQNTNQFAKFVARLAILQSGAKTVLI</sequence>
<protein>
    <recommendedName>
        <fullName evidence="3">Retrotransposon Copia-like N-terminal domain-containing protein</fullName>
    </recommendedName>
</protein>
<dbReference type="OrthoDB" id="10502143at2759"/>
<dbReference type="InParanoid" id="A0A2P5DLL7"/>
<evidence type="ECO:0000313" key="2">
    <source>
        <dbReference type="Proteomes" id="UP000237000"/>
    </source>
</evidence>